<evidence type="ECO:0000313" key="2">
    <source>
        <dbReference type="Proteomes" id="UP001564760"/>
    </source>
</evidence>
<dbReference type="RefSeq" id="WP_369737137.1">
    <property type="nucleotide sequence ID" value="NZ_JBGEDP010000001.1"/>
</dbReference>
<proteinExistence type="predicted"/>
<keyword evidence="2" id="KW-1185">Reference proteome</keyword>
<sequence>MGGADGARGAESVGVGGNVVSGVGVVVSVPVAETRVFECQFASQAIPARAIPTLIACRV</sequence>
<organism evidence="1 2">
    <name type="scientific">Mycobacterium servetii</name>
    <dbReference type="NCBI Taxonomy" id="3237418"/>
    <lineage>
        <taxon>Bacteria</taxon>
        <taxon>Bacillati</taxon>
        <taxon>Actinomycetota</taxon>
        <taxon>Actinomycetes</taxon>
        <taxon>Mycobacteriales</taxon>
        <taxon>Mycobacteriaceae</taxon>
        <taxon>Mycobacterium</taxon>
    </lineage>
</organism>
<accession>A0ABV4BY81</accession>
<comment type="caution">
    <text evidence="1">The sequence shown here is derived from an EMBL/GenBank/DDBJ whole genome shotgun (WGS) entry which is preliminary data.</text>
</comment>
<reference evidence="1 2" key="1">
    <citation type="submission" date="2024-08" db="EMBL/GenBank/DDBJ databases">
        <title>Mycobacterium servetensis sp. nov., a novel rapid-growing mycobacterial species recovered from a human patient in Zaragoza, Spain.</title>
        <authorList>
            <person name="Tristancho-Baro A.I."/>
            <person name="Buenestado-Serrano S."/>
            <person name="Garcia De Viedma D."/>
            <person name="Milagro-Beamonte A."/>
            <person name="Burillo N."/>
            <person name="Sanz S."/>
            <person name="Lopez-Calleja A.I."/>
            <person name="Penas-Utrilla D."/>
            <person name="Guardingo M."/>
            <person name="Garcia M.J."/>
            <person name="Vinuelas-Bayon J."/>
        </authorList>
    </citation>
    <scope>NUCLEOTIDE SEQUENCE [LARGE SCALE GENOMIC DNA]</scope>
    <source>
        <strain evidence="2">HUMS_12744610</strain>
    </source>
</reference>
<gene>
    <name evidence="1" type="ORF">AB8998_06555</name>
</gene>
<name>A0ABV4BY81_9MYCO</name>
<protein>
    <submittedName>
        <fullName evidence="1">Uncharacterized protein</fullName>
    </submittedName>
</protein>
<dbReference type="Proteomes" id="UP001564760">
    <property type="component" value="Unassembled WGS sequence"/>
</dbReference>
<dbReference type="EMBL" id="JBGEDP010000001">
    <property type="protein sequence ID" value="MEY8014692.1"/>
    <property type="molecule type" value="Genomic_DNA"/>
</dbReference>
<evidence type="ECO:0000313" key="1">
    <source>
        <dbReference type="EMBL" id="MEY8014692.1"/>
    </source>
</evidence>